<dbReference type="RefSeq" id="WP_218023793.1">
    <property type="nucleotide sequence ID" value="NZ_BJOC01000023.1"/>
</dbReference>
<comment type="caution">
    <text evidence="2">The sequence shown here is derived from an EMBL/GenBank/DDBJ whole genome shotgun (WGS) entry which is preliminary data.</text>
</comment>
<reference evidence="2 3" key="1">
    <citation type="submission" date="2019-06" db="EMBL/GenBank/DDBJ databases">
        <title>Whole genome shotgun sequence of Halomonas halmophila NBRC 15537.</title>
        <authorList>
            <person name="Hosoyama A."/>
            <person name="Uohara A."/>
            <person name="Ohji S."/>
            <person name="Ichikawa N."/>
        </authorList>
    </citation>
    <scope>NUCLEOTIDE SEQUENCE [LARGE SCALE GENOMIC DNA]</scope>
    <source>
        <strain evidence="2 3">NBRC 15537</strain>
    </source>
</reference>
<feature type="domain" description="RES" evidence="1">
    <location>
        <begin position="77"/>
        <end position="202"/>
    </location>
</feature>
<sequence length="226" mass="25517">MRLPSILPAWHNAYRVINSAFPPIDVFEDTLDPEDLELAFAIEGMTNDRLLEKAGELTRVPRVDRVSGPDSTPIMAAFTHIGRRSRFSDGTFGVYYCASRLDTAIAETRFHLSEFLQATREGTVEITMRTYINTITRELEDIRQGHDGLHAPDPARYGEAQAFATRRREAGAFGLLYQSVRDPGHECAAIFRPPALSIPDQGPHLRYLWDGRQQAITHVLEVSEHR</sequence>
<dbReference type="SMART" id="SM00953">
    <property type="entry name" value="RES"/>
    <property type="match status" value="1"/>
</dbReference>
<dbReference type="InterPro" id="IPR014914">
    <property type="entry name" value="RES_dom"/>
</dbReference>
<accession>A0A4Y4F5K4</accession>
<organism evidence="2 3">
    <name type="scientific">Halomonas halmophila</name>
    <dbReference type="NCBI Taxonomy" id="252"/>
    <lineage>
        <taxon>Bacteria</taxon>
        <taxon>Pseudomonadati</taxon>
        <taxon>Pseudomonadota</taxon>
        <taxon>Gammaproteobacteria</taxon>
        <taxon>Oceanospirillales</taxon>
        <taxon>Halomonadaceae</taxon>
        <taxon>Halomonas</taxon>
    </lineage>
</organism>
<dbReference type="Pfam" id="PF08808">
    <property type="entry name" value="RES"/>
    <property type="match status" value="1"/>
</dbReference>
<proteinExistence type="predicted"/>
<name>A0A4Y4F5K4_9GAMM</name>
<protein>
    <recommendedName>
        <fullName evidence="1">RES domain-containing protein</fullName>
    </recommendedName>
</protein>
<evidence type="ECO:0000313" key="3">
    <source>
        <dbReference type="Proteomes" id="UP000319812"/>
    </source>
</evidence>
<dbReference type="EMBL" id="BJOC01000023">
    <property type="protein sequence ID" value="GED22870.1"/>
    <property type="molecule type" value="Genomic_DNA"/>
</dbReference>
<evidence type="ECO:0000259" key="1">
    <source>
        <dbReference type="SMART" id="SM00953"/>
    </source>
</evidence>
<dbReference type="Proteomes" id="UP000319812">
    <property type="component" value="Unassembled WGS sequence"/>
</dbReference>
<gene>
    <name evidence="2" type="ORF">HHA01_18470</name>
</gene>
<evidence type="ECO:0000313" key="2">
    <source>
        <dbReference type="EMBL" id="GED22870.1"/>
    </source>
</evidence>
<keyword evidence="3" id="KW-1185">Reference proteome</keyword>
<dbReference type="AlphaFoldDB" id="A0A4Y4F5K4"/>